<evidence type="ECO:0000256" key="5">
    <source>
        <dbReference type="ARBA" id="ARBA00023128"/>
    </source>
</evidence>
<dbReference type="SUPFAM" id="SSF52540">
    <property type="entry name" value="P-loop containing nucleoside triphosphate hydrolases"/>
    <property type="match status" value="1"/>
</dbReference>
<keyword evidence="9" id="KW-1185">Reference proteome</keyword>
<protein>
    <recommendedName>
        <fullName evidence="7">Small ribosomal subunit protein mS29</fullName>
    </recommendedName>
</protein>
<keyword evidence="6" id="KW-0687">Ribonucleoprotein</keyword>
<dbReference type="GO" id="GO:0032543">
    <property type="term" value="P:mitochondrial translation"/>
    <property type="evidence" value="ECO:0007669"/>
    <property type="project" value="InterPro"/>
</dbReference>
<dbReference type="GO" id="GO:0005763">
    <property type="term" value="C:mitochondrial small ribosomal subunit"/>
    <property type="evidence" value="ECO:0007669"/>
    <property type="project" value="InterPro"/>
</dbReference>
<dbReference type="GO" id="GO:0003735">
    <property type="term" value="F:structural constituent of ribosome"/>
    <property type="evidence" value="ECO:0007669"/>
    <property type="project" value="TreeGrafter"/>
</dbReference>
<evidence type="ECO:0000256" key="3">
    <source>
        <dbReference type="ARBA" id="ARBA00022946"/>
    </source>
</evidence>
<dbReference type="OrthoDB" id="274828at2759"/>
<dbReference type="PIRSF" id="PIRSF036996">
    <property type="entry name" value="RSM23"/>
    <property type="match status" value="1"/>
</dbReference>
<evidence type="ECO:0000256" key="1">
    <source>
        <dbReference type="ARBA" id="ARBA00004173"/>
    </source>
</evidence>
<sequence>MLKLQAREFSCSVSRAASPARGKAQGFAKKVSGGKATAKKITSGTLYKPWQQTVATANLNKSAIPVETPTFKPTEVNSLINKISSFSAKQYKLLYRLGSFKQNQLNELFPRPIILVREDTTNKLFSLLKSSPNRKYLITGESGVGKSVLLSQVHALGVESKGVLINISYPELFLNGRNDFFYDDRWYVQPMYLKKLITKILKSNDHNVLASIKVSNSYKFSNANPKDAATRKFTQIIEGKSTLLDLLSVKTSPRNRGDLFEAIISELASQSNVPVFFTVDNFSRILSEPFSAYKDSQNKNVHVLELQVGKIIMDIVSGKIQFPHAQSCVVMAISGVDRTNKTLPIGLSKLPHDPYCSQRHYDTKLSQLLLEGKVQEFNVNKLSKYEVEQLIDFYIKSEVVLDRDAQGKSFEQLVEEKYFLSGNGNPRELLKSLILQFS</sequence>
<name>A0A1G4M997_LACFM</name>
<dbReference type="Proteomes" id="UP000190831">
    <property type="component" value="Chromosome C"/>
</dbReference>
<dbReference type="AlphaFoldDB" id="A0A1G4M997"/>
<dbReference type="OMA" id="GLAHWMT"/>
<dbReference type="InterPro" id="IPR017082">
    <property type="entry name" value="Ribosomal_mS29_fun"/>
</dbReference>
<keyword evidence="4" id="KW-0689">Ribosomal protein</keyword>
<dbReference type="InterPro" id="IPR019368">
    <property type="entry name" value="Ribosomal_mS29"/>
</dbReference>
<proteinExistence type="inferred from homology"/>
<evidence type="ECO:0000256" key="7">
    <source>
        <dbReference type="ARBA" id="ARBA00035140"/>
    </source>
</evidence>
<organism evidence="8 9">
    <name type="scientific">Lachancea fermentati</name>
    <name type="common">Zygosaccharomyces fermentati</name>
    <dbReference type="NCBI Taxonomy" id="4955"/>
    <lineage>
        <taxon>Eukaryota</taxon>
        <taxon>Fungi</taxon>
        <taxon>Dikarya</taxon>
        <taxon>Ascomycota</taxon>
        <taxon>Saccharomycotina</taxon>
        <taxon>Saccharomycetes</taxon>
        <taxon>Saccharomycetales</taxon>
        <taxon>Saccharomycetaceae</taxon>
        <taxon>Lachancea</taxon>
    </lineage>
</organism>
<dbReference type="PANTHER" id="PTHR12810:SF0">
    <property type="entry name" value="SMALL RIBOSOMAL SUBUNIT PROTEIN MS29"/>
    <property type="match status" value="1"/>
</dbReference>
<comment type="subcellular location">
    <subcellularLocation>
        <location evidence="1">Mitochondrion</location>
    </subcellularLocation>
</comment>
<dbReference type="STRING" id="4955.A0A1G4M997"/>
<evidence type="ECO:0000256" key="6">
    <source>
        <dbReference type="ARBA" id="ARBA00023274"/>
    </source>
</evidence>
<comment type="similarity">
    <text evidence="2">Belongs to the mitochondrion-specific ribosomal protein mS29 family.</text>
</comment>
<evidence type="ECO:0000256" key="2">
    <source>
        <dbReference type="ARBA" id="ARBA00009863"/>
    </source>
</evidence>
<evidence type="ECO:0000313" key="9">
    <source>
        <dbReference type="Proteomes" id="UP000190831"/>
    </source>
</evidence>
<dbReference type="PANTHER" id="PTHR12810">
    <property type="entry name" value="MITOCHONDRIAL 28S RIBOSOMAL PROTEIN S29"/>
    <property type="match status" value="1"/>
</dbReference>
<dbReference type="InterPro" id="IPR027417">
    <property type="entry name" value="P-loop_NTPase"/>
</dbReference>
<dbReference type="Pfam" id="PF10236">
    <property type="entry name" value="DAP3"/>
    <property type="match status" value="1"/>
</dbReference>
<gene>
    <name evidence="8" type="ORF">LAFE_0C04302G</name>
</gene>
<keyword evidence="5" id="KW-0496">Mitochondrion</keyword>
<accession>A0A1G4M997</accession>
<dbReference type="Gene3D" id="3.40.50.300">
    <property type="entry name" value="P-loop containing nucleotide triphosphate hydrolases"/>
    <property type="match status" value="1"/>
</dbReference>
<dbReference type="EMBL" id="LT598485">
    <property type="protein sequence ID" value="SCW00443.1"/>
    <property type="molecule type" value="Genomic_DNA"/>
</dbReference>
<keyword evidence="3" id="KW-0809">Transit peptide</keyword>
<evidence type="ECO:0000313" key="8">
    <source>
        <dbReference type="EMBL" id="SCW00443.1"/>
    </source>
</evidence>
<evidence type="ECO:0000256" key="4">
    <source>
        <dbReference type="ARBA" id="ARBA00022980"/>
    </source>
</evidence>
<reference evidence="8 9" key="1">
    <citation type="submission" date="2016-03" db="EMBL/GenBank/DDBJ databases">
        <authorList>
            <person name="Devillers H."/>
        </authorList>
    </citation>
    <scope>NUCLEOTIDE SEQUENCE [LARGE SCALE GENOMIC DNA]</scope>
    <source>
        <strain evidence="8">CBS 6772</strain>
    </source>
</reference>